<dbReference type="InterPro" id="IPR001128">
    <property type="entry name" value="Cyt_P450"/>
</dbReference>
<dbReference type="AlphaFoldDB" id="A0A7R9M029"/>
<name>A0A7R9M029_9ACAR</name>
<dbReference type="PROSITE" id="PS00086">
    <property type="entry name" value="CYTOCHROME_P450"/>
    <property type="match status" value="1"/>
</dbReference>
<dbReference type="InterPro" id="IPR017972">
    <property type="entry name" value="Cyt_P450_CS"/>
</dbReference>
<accession>A0A7R9M029</accession>
<keyword evidence="3 8" id="KW-0479">Metal-binding</keyword>
<keyword evidence="9" id="KW-0732">Signal</keyword>
<dbReference type="SUPFAM" id="SSF48264">
    <property type="entry name" value="Cytochrome P450"/>
    <property type="match status" value="1"/>
</dbReference>
<dbReference type="PANTHER" id="PTHR24302:SF15">
    <property type="entry name" value="FATTY-ACID PEROXYGENASE"/>
    <property type="match status" value="1"/>
</dbReference>
<feature type="non-terminal residue" evidence="10">
    <location>
        <position position="1"/>
    </location>
</feature>
<reference evidence="10" key="1">
    <citation type="submission" date="2020-11" db="EMBL/GenBank/DDBJ databases">
        <authorList>
            <person name="Tran Van P."/>
        </authorList>
    </citation>
    <scope>NUCLEOTIDE SEQUENCE</scope>
</reference>
<dbReference type="GO" id="GO:0016705">
    <property type="term" value="F:oxidoreductase activity, acting on paired donors, with incorporation or reduction of molecular oxygen"/>
    <property type="evidence" value="ECO:0007669"/>
    <property type="project" value="InterPro"/>
</dbReference>
<dbReference type="Gene3D" id="1.10.630.10">
    <property type="entry name" value="Cytochrome P450"/>
    <property type="match status" value="1"/>
</dbReference>
<dbReference type="GO" id="GO:0008395">
    <property type="term" value="F:steroid hydroxylase activity"/>
    <property type="evidence" value="ECO:0007669"/>
    <property type="project" value="TreeGrafter"/>
</dbReference>
<evidence type="ECO:0000313" key="10">
    <source>
        <dbReference type="EMBL" id="CAD7649897.1"/>
    </source>
</evidence>
<feature type="signal peptide" evidence="9">
    <location>
        <begin position="1"/>
        <end position="16"/>
    </location>
</feature>
<feature type="chain" id="PRO_5036211357" description="Cytochrome P450" evidence="9">
    <location>
        <begin position="17"/>
        <end position="95"/>
    </location>
</feature>
<evidence type="ECO:0008006" key="12">
    <source>
        <dbReference type="Google" id="ProtNLM"/>
    </source>
</evidence>
<dbReference type="GO" id="GO:0005506">
    <property type="term" value="F:iron ion binding"/>
    <property type="evidence" value="ECO:0007669"/>
    <property type="project" value="InterPro"/>
</dbReference>
<evidence type="ECO:0000256" key="2">
    <source>
        <dbReference type="ARBA" id="ARBA00022617"/>
    </source>
</evidence>
<gene>
    <name evidence="10" type="ORF">ONB1V03_LOCUS7521</name>
</gene>
<evidence type="ECO:0000313" key="11">
    <source>
        <dbReference type="Proteomes" id="UP000728032"/>
    </source>
</evidence>
<dbReference type="InterPro" id="IPR036396">
    <property type="entry name" value="Cyt_P450_sf"/>
</dbReference>
<dbReference type="EMBL" id="OC918695">
    <property type="protein sequence ID" value="CAD7649897.1"/>
    <property type="molecule type" value="Genomic_DNA"/>
</dbReference>
<evidence type="ECO:0000256" key="5">
    <source>
        <dbReference type="ARBA" id="ARBA00023004"/>
    </source>
</evidence>
<dbReference type="InterPro" id="IPR050705">
    <property type="entry name" value="Cytochrome_P450_3A"/>
</dbReference>
<dbReference type="GO" id="GO:0020037">
    <property type="term" value="F:heme binding"/>
    <property type="evidence" value="ECO:0007669"/>
    <property type="project" value="InterPro"/>
</dbReference>
<keyword evidence="11" id="KW-1185">Reference proteome</keyword>
<evidence type="ECO:0000256" key="7">
    <source>
        <dbReference type="ARBA" id="ARBA00043906"/>
    </source>
</evidence>
<dbReference type="OrthoDB" id="1470350at2759"/>
<evidence type="ECO:0000256" key="6">
    <source>
        <dbReference type="ARBA" id="ARBA00023033"/>
    </source>
</evidence>
<sequence length="95" mass="10654">MLWLPLTLSLCRDTICVSGPHKRARAPQVRALQPFGFIPFGGGPRQCVGMRFALNEMRLCIAKTVHKYEFTLAPGFQIDYFTGNIFHSPLAPGFQ</sequence>
<dbReference type="EMBL" id="CAJPVJ010003870">
    <property type="protein sequence ID" value="CAG2168027.1"/>
    <property type="molecule type" value="Genomic_DNA"/>
</dbReference>
<dbReference type="Proteomes" id="UP000728032">
    <property type="component" value="Unassembled WGS sequence"/>
</dbReference>
<comment type="function">
    <text evidence="7">Cytochromes P450 are a group of heme-thiolate monooxygenases. They oxidize a variety of structurally unrelated compounds, including steroids, fatty acids, and xenobiotics.</text>
</comment>
<dbReference type="Pfam" id="PF00067">
    <property type="entry name" value="p450"/>
    <property type="match status" value="1"/>
</dbReference>
<comment type="similarity">
    <text evidence="1 8">Belongs to the cytochrome P450 family.</text>
</comment>
<protein>
    <recommendedName>
        <fullName evidence="12">Cytochrome P450</fullName>
    </recommendedName>
</protein>
<evidence type="ECO:0000256" key="8">
    <source>
        <dbReference type="RuleBase" id="RU000461"/>
    </source>
</evidence>
<organism evidence="10">
    <name type="scientific">Oppiella nova</name>
    <dbReference type="NCBI Taxonomy" id="334625"/>
    <lineage>
        <taxon>Eukaryota</taxon>
        <taxon>Metazoa</taxon>
        <taxon>Ecdysozoa</taxon>
        <taxon>Arthropoda</taxon>
        <taxon>Chelicerata</taxon>
        <taxon>Arachnida</taxon>
        <taxon>Acari</taxon>
        <taxon>Acariformes</taxon>
        <taxon>Sarcoptiformes</taxon>
        <taxon>Oribatida</taxon>
        <taxon>Brachypylina</taxon>
        <taxon>Oppioidea</taxon>
        <taxon>Oppiidae</taxon>
        <taxon>Oppiella</taxon>
    </lineage>
</organism>
<dbReference type="PANTHER" id="PTHR24302">
    <property type="entry name" value="CYTOCHROME P450 FAMILY 3"/>
    <property type="match status" value="1"/>
</dbReference>
<evidence type="ECO:0000256" key="9">
    <source>
        <dbReference type="SAM" id="SignalP"/>
    </source>
</evidence>
<keyword evidence="4 8" id="KW-0560">Oxidoreductase</keyword>
<keyword evidence="5 8" id="KW-0408">Iron</keyword>
<evidence type="ECO:0000256" key="1">
    <source>
        <dbReference type="ARBA" id="ARBA00010617"/>
    </source>
</evidence>
<keyword evidence="6 8" id="KW-0503">Monooxygenase</keyword>
<proteinExistence type="inferred from homology"/>
<evidence type="ECO:0000256" key="4">
    <source>
        <dbReference type="ARBA" id="ARBA00023002"/>
    </source>
</evidence>
<evidence type="ECO:0000256" key="3">
    <source>
        <dbReference type="ARBA" id="ARBA00022723"/>
    </source>
</evidence>
<keyword evidence="2 8" id="KW-0349">Heme</keyword>